<sequence length="263" mass="30722">MKNRVGIFSIHDDFHAYIISDALKKGFNTKAYIFEVDQVAGDEGLSFYADKNKYNNMYLTDNNKEAINIRDLDKIWWRRRSKNQLISSQIENESHKDFINIETFEALMGGITNVFEGEWINGIHETETATNKLIQMKTAELCGFNLPKTIVTQSKTDLLNFVNEINTSLIIKPMRGTRTTTLRAMKIDKSDLKDDLDITMCPTMYQEYIEGTRHFRVHCFGNEITTVLIETEEVDWRILRNCKFSIYKLPDDIENKIFDFIKK</sequence>
<dbReference type="Proteomes" id="UP000595841">
    <property type="component" value="Chromosome"/>
</dbReference>
<reference evidence="1 2" key="1">
    <citation type="submission" date="2021-01" db="EMBL/GenBank/DDBJ databases">
        <title>Whole genome sequence of Paenibacillus sonchi LMG 24727 for comparative genomics.</title>
        <authorList>
            <person name="Lee G."/>
            <person name="Kim M.-J."/>
            <person name="Lim K."/>
            <person name="Shin J.-H."/>
        </authorList>
    </citation>
    <scope>NUCLEOTIDE SEQUENCE [LARGE SCALE GENOMIC DNA]</scope>
    <source>
        <strain evidence="1 2">LMG 24727</strain>
    </source>
</reference>
<protein>
    <recommendedName>
        <fullName evidence="3">ATP-grasp domain-containing protein</fullName>
    </recommendedName>
</protein>
<accession>A0A974P8B6</accession>
<dbReference type="GO" id="GO:0016879">
    <property type="term" value="F:ligase activity, forming carbon-nitrogen bonds"/>
    <property type="evidence" value="ECO:0007669"/>
    <property type="project" value="TreeGrafter"/>
</dbReference>
<dbReference type="AlphaFoldDB" id="A0A974P8B6"/>
<proteinExistence type="predicted"/>
<dbReference type="EMBL" id="CP068595">
    <property type="protein sequence ID" value="QQZ58951.1"/>
    <property type="molecule type" value="Genomic_DNA"/>
</dbReference>
<keyword evidence="2" id="KW-1185">Reference proteome</keyword>
<dbReference type="SUPFAM" id="SSF56059">
    <property type="entry name" value="Glutathione synthetase ATP-binding domain-like"/>
    <property type="match status" value="1"/>
</dbReference>
<dbReference type="KEGG" id="pson:JI735_19680"/>
<dbReference type="PANTHER" id="PTHR21621">
    <property type="entry name" value="RIBOSOMAL PROTEIN S6 MODIFICATION PROTEIN"/>
    <property type="match status" value="1"/>
</dbReference>
<gene>
    <name evidence="1" type="ORF">JI735_19680</name>
</gene>
<name>A0A974P8B6_9BACL</name>
<evidence type="ECO:0008006" key="3">
    <source>
        <dbReference type="Google" id="ProtNLM"/>
    </source>
</evidence>
<evidence type="ECO:0000313" key="2">
    <source>
        <dbReference type="Proteomes" id="UP000595841"/>
    </source>
</evidence>
<dbReference type="GO" id="GO:0005737">
    <property type="term" value="C:cytoplasm"/>
    <property type="evidence" value="ECO:0007669"/>
    <property type="project" value="TreeGrafter"/>
</dbReference>
<organism evidence="1 2">
    <name type="scientific">Paenibacillus sonchi</name>
    <dbReference type="NCBI Taxonomy" id="373687"/>
    <lineage>
        <taxon>Bacteria</taxon>
        <taxon>Bacillati</taxon>
        <taxon>Bacillota</taxon>
        <taxon>Bacilli</taxon>
        <taxon>Bacillales</taxon>
        <taxon>Paenibacillaceae</taxon>
        <taxon>Paenibacillus</taxon>
        <taxon>Paenibacillus sonchi group</taxon>
    </lineage>
</organism>
<dbReference type="RefSeq" id="WP_202676342.1">
    <property type="nucleotide sequence ID" value="NZ_CP068595.1"/>
</dbReference>
<evidence type="ECO:0000313" key="1">
    <source>
        <dbReference type="EMBL" id="QQZ58951.1"/>
    </source>
</evidence>
<dbReference type="PANTHER" id="PTHR21621:SF0">
    <property type="entry name" value="BETA-CITRYLGLUTAMATE SYNTHASE B-RELATED"/>
    <property type="match status" value="1"/>
</dbReference>